<reference evidence="2" key="1">
    <citation type="journal article" date="2014" name="Int. J. Syst. Evol. Microbiol.">
        <title>Complete genome sequence of Corynebacterium casei LMG S-19264T (=DSM 44701T), isolated from a smear-ripened cheese.</title>
        <authorList>
            <consortium name="US DOE Joint Genome Institute (JGI-PGF)"/>
            <person name="Walter F."/>
            <person name="Albersmeier A."/>
            <person name="Kalinowski J."/>
            <person name="Ruckert C."/>
        </authorList>
    </citation>
    <scope>NUCLEOTIDE SEQUENCE</scope>
    <source>
        <strain evidence="2">JCM 4346</strain>
    </source>
</reference>
<evidence type="ECO:0000313" key="3">
    <source>
        <dbReference type="Proteomes" id="UP000658320"/>
    </source>
</evidence>
<dbReference type="Proteomes" id="UP000658320">
    <property type="component" value="Unassembled WGS sequence"/>
</dbReference>
<dbReference type="EMBL" id="BMSX01000006">
    <property type="protein sequence ID" value="GGR11604.1"/>
    <property type="molecule type" value="Genomic_DNA"/>
</dbReference>
<comment type="caution">
    <text evidence="2">The sequence shown here is derived from an EMBL/GenBank/DDBJ whole genome shotgun (WGS) entry which is preliminary data.</text>
</comment>
<name>A0A918F8W9_9ACTN</name>
<dbReference type="AlphaFoldDB" id="A0A918F8W9"/>
<evidence type="ECO:0000256" key="1">
    <source>
        <dbReference type="SAM" id="MobiDB-lite"/>
    </source>
</evidence>
<evidence type="ECO:0000313" key="2">
    <source>
        <dbReference type="EMBL" id="GGR11604.1"/>
    </source>
</evidence>
<gene>
    <name evidence="2" type="ORF">GCM10010251_29660</name>
</gene>
<sequence length="74" mass="8115">MYDQTRPRRDSGTSSNSPPSHPGLRQYVSARGKKTELHAEHRVPSSLKAFPSPVNHPATTGVRVRDKAPPEEGV</sequence>
<feature type="region of interest" description="Disordered" evidence="1">
    <location>
        <begin position="1"/>
        <end position="74"/>
    </location>
</feature>
<reference evidence="2" key="2">
    <citation type="submission" date="2020-09" db="EMBL/GenBank/DDBJ databases">
        <authorList>
            <person name="Sun Q."/>
            <person name="Ohkuma M."/>
        </authorList>
    </citation>
    <scope>NUCLEOTIDE SEQUENCE</scope>
    <source>
        <strain evidence="2">JCM 4346</strain>
    </source>
</reference>
<feature type="compositionally biased region" description="Basic and acidic residues" evidence="1">
    <location>
        <begin position="63"/>
        <end position="74"/>
    </location>
</feature>
<proteinExistence type="predicted"/>
<keyword evidence="3" id="KW-1185">Reference proteome</keyword>
<feature type="compositionally biased region" description="Basic and acidic residues" evidence="1">
    <location>
        <begin position="1"/>
        <end position="11"/>
    </location>
</feature>
<feature type="compositionally biased region" description="Basic and acidic residues" evidence="1">
    <location>
        <begin position="33"/>
        <end position="43"/>
    </location>
</feature>
<accession>A0A918F8W9</accession>
<organism evidence="2 3">
    <name type="scientific">Streptomyces aurantiogriseus</name>
    <dbReference type="NCBI Taxonomy" id="66870"/>
    <lineage>
        <taxon>Bacteria</taxon>
        <taxon>Bacillati</taxon>
        <taxon>Actinomycetota</taxon>
        <taxon>Actinomycetes</taxon>
        <taxon>Kitasatosporales</taxon>
        <taxon>Streptomycetaceae</taxon>
        <taxon>Streptomyces</taxon>
    </lineage>
</organism>
<protein>
    <submittedName>
        <fullName evidence="2">Uncharacterized protein</fullName>
    </submittedName>
</protein>